<feature type="transmembrane region" description="Helical" evidence="1">
    <location>
        <begin position="12"/>
        <end position="32"/>
    </location>
</feature>
<gene>
    <name evidence="3" type="ORF">J3R75_003796</name>
</gene>
<dbReference type="RefSeq" id="WP_307264841.1">
    <property type="nucleotide sequence ID" value="NZ_JAUSVL010000001.1"/>
</dbReference>
<reference evidence="3" key="1">
    <citation type="submission" date="2023-07" db="EMBL/GenBank/DDBJ databases">
        <title>Genomic Encyclopedia of Type Strains, Phase IV (KMG-IV): sequencing the most valuable type-strain genomes for metagenomic binning, comparative biology and taxonomic classification.</title>
        <authorList>
            <person name="Goeker M."/>
        </authorList>
    </citation>
    <scope>NUCLEOTIDE SEQUENCE</scope>
    <source>
        <strain evidence="3">DSM 24202</strain>
    </source>
</reference>
<feature type="transmembrane region" description="Helical" evidence="1">
    <location>
        <begin position="44"/>
        <end position="66"/>
    </location>
</feature>
<evidence type="ECO:0000313" key="3">
    <source>
        <dbReference type="EMBL" id="MDQ0291689.1"/>
    </source>
</evidence>
<organism evidence="3 4">
    <name type="scientific">Oligosphaera ethanolica</name>
    <dbReference type="NCBI Taxonomy" id="760260"/>
    <lineage>
        <taxon>Bacteria</taxon>
        <taxon>Pseudomonadati</taxon>
        <taxon>Lentisphaerota</taxon>
        <taxon>Oligosphaeria</taxon>
        <taxon>Oligosphaerales</taxon>
        <taxon>Oligosphaeraceae</taxon>
        <taxon>Oligosphaera</taxon>
    </lineage>
</organism>
<keyword evidence="1" id="KW-0812">Transmembrane</keyword>
<sequence>MHFWWFWARKMLSRVVFPVPVVLELIVLSFVLQHFKRTRRAGRIVLWVAVALLVLLSLPICSNWAFARLERQCPPLTEARISDLLREDETATVNIAVAGSGFYLREGLAAAEGVVPDADLVHGLNEPFLLRLQEAGRIASLVERHGGRCRLLVASFSTASTAERQRAFAAYFSVFGIAPEDVVLIDGAFNSKREVERFGENGRRFVMVSSAAHMPRLMGFARRRGLDAIAAPAGYRCRPGNAVSSVDFIPSAEGLYNVRILTYELLGRLER</sequence>
<dbReference type="EMBL" id="JAUSVL010000001">
    <property type="protein sequence ID" value="MDQ0291689.1"/>
    <property type="molecule type" value="Genomic_DNA"/>
</dbReference>
<name>A0AAE3VJM7_9BACT</name>
<accession>A0AAE3VJM7</accession>
<keyword evidence="1" id="KW-1133">Transmembrane helix</keyword>
<evidence type="ECO:0000259" key="2">
    <source>
        <dbReference type="Pfam" id="PF02698"/>
    </source>
</evidence>
<proteinExistence type="predicted"/>
<comment type="caution">
    <text evidence="3">The sequence shown here is derived from an EMBL/GenBank/DDBJ whole genome shotgun (WGS) entry which is preliminary data.</text>
</comment>
<dbReference type="Pfam" id="PF02698">
    <property type="entry name" value="DUF218"/>
    <property type="match status" value="1"/>
</dbReference>
<keyword evidence="1" id="KW-0472">Membrane</keyword>
<evidence type="ECO:0000256" key="1">
    <source>
        <dbReference type="SAM" id="Phobius"/>
    </source>
</evidence>
<feature type="domain" description="DUF218" evidence="2">
    <location>
        <begin position="128"/>
        <end position="267"/>
    </location>
</feature>
<dbReference type="AlphaFoldDB" id="A0AAE3VJM7"/>
<evidence type="ECO:0000313" key="4">
    <source>
        <dbReference type="Proteomes" id="UP001238163"/>
    </source>
</evidence>
<protein>
    <submittedName>
        <fullName evidence="3">Uncharacterized SAM-binding protein YcdF (DUF218 family)</fullName>
    </submittedName>
</protein>
<dbReference type="Proteomes" id="UP001238163">
    <property type="component" value="Unassembled WGS sequence"/>
</dbReference>
<keyword evidence="4" id="KW-1185">Reference proteome</keyword>
<dbReference type="InterPro" id="IPR003848">
    <property type="entry name" value="DUF218"/>
</dbReference>